<feature type="transmembrane region" description="Helical" evidence="6">
    <location>
        <begin position="486"/>
        <end position="509"/>
    </location>
</feature>
<sequence>MTPAPPTLDRRVSLAVLLPALVVGVVGAGLSGAVVAYAVGDPGAVMRWSVIVTRILRDVGAAMTIGFALVGAFLAPETTRTHRRATASRLAAASGTLWLVGLLGSVVADFADVSGLTPNQPRFWSQFFGLSWELGLTRMGIISAFLVGIIVVICSAPRGRTGLAWSVMLGWLALLPQALAGHASVSRDHMSAINGLAVHLIAVTTWVGGLLALIVLRRQLQPHLGVTATRFSTVAGWCYAALAASGVLIAWFGLSSPGELASAYGALLLIKAGALVLLGLAGWQHRRRMLDRLDADSHDSGAFARLAFGELVLMGVAMGAAVALSRTPPPAAERLSPDPTTVYKLTGYPDPGPPGPDAWLTTWHTDWLWLAVAAVAVFVYVRWVVRLHRRGDRWPVWQLICWVLGWAVFVYSMCGAPGVYGRILFSWHMIMHMTIAMLVPLLLVPAAPITLALRALPARRDKTLGPREFLLALVHSRYLQVVANPVVAAVIFFFSLATFYFTPLFYYALATHTGHILMTVHFLLSGYLFTWVLVGTDPGPRKWPPLILLVILFATISFHAFLGVIITGSHTLLAPEFYTQLGLPWLPDPLADQQKGGAIAWGVGEAPTLALALMVTVQWLRQDRRETERLDRQAERDHDAELTAYNERLARLAARDRGQ</sequence>
<feature type="transmembrane region" description="Helical" evidence="6">
    <location>
        <begin position="430"/>
        <end position="453"/>
    </location>
</feature>
<evidence type="ECO:0000313" key="9">
    <source>
        <dbReference type="Proteomes" id="UP001499938"/>
    </source>
</evidence>
<name>A0ABN2LZG1_9MICO</name>
<dbReference type="RefSeq" id="WP_344087217.1">
    <property type="nucleotide sequence ID" value="NZ_BAAAPO010000046.1"/>
</dbReference>
<feature type="transmembrane region" description="Helical" evidence="6">
    <location>
        <begin position="196"/>
        <end position="216"/>
    </location>
</feature>
<feature type="transmembrane region" description="Helical" evidence="6">
    <location>
        <begin position="367"/>
        <end position="385"/>
    </location>
</feature>
<keyword evidence="9" id="KW-1185">Reference proteome</keyword>
<feature type="transmembrane region" description="Helical" evidence="6">
    <location>
        <begin position="97"/>
        <end position="116"/>
    </location>
</feature>
<feature type="domain" description="Copper resistance protein D" evidence="7">
    <location>
        <begin position="228"/>
        <end position="324"/>
    </location>
</feature>
<evidence type="ECO:0000256" key="4">
    <source>
        <dbReference type="ARBA" id="ARBA00022989"/>
    </source>
</evidence>
<dbReference type="PANTHER" id="PTHR34820">
    <property type="entry name" value="INNER MEMBRANE PROTEIN YEBZ"/>
    <property type="match status" value="1"/>
</dbReference>
<evidence type="ECO:0000256" key="5">
    <source>
        <dbReference type="ARBA" id="ARBA00023136"/>
    </source>
</evidence>
<dbReference type="EMBL" id="BAAAPO010000046">
    <property type="protein sequence ID" value="GAA1804345.1"/>
    <property type="molecule type" value="Genomic_DNA"/>
</dbReference>
<dbReference type="Pfam" id="PF09678">
    <property type="entry name" value="Caa3_CtaG"/>
    <property type="match status" value="1"/>
</dbReference>
<keyword evidence="3 6" id="KW-0812">Transmembrane</keyword>
<protein>
    <submittedName>
        <fullName evidence="8">Cytochrome c oxidase assembly protein</fullName>
    </submittedName>
</protein>
<dbReference type="InterPro" id="IPR032694">
    <property type="entry name" value="CopC/D"/>
</dbReference>
<feature type="transmembrane region" description="Helical" evidence="6">
    <location>
        <begin position="136"/>
        <end position="156"/>
    </location>
</feature>
<dbReference type="Pfam" id="PF05425">
    <property type="entry name" value="CopD"/>
    <property type="match status" value="1"/>
</dbReference>
<dbReference type="InterPro" id="IPR019108">
    <property type="entry name" value="Caa3_assmbl_CtaG-rel"/>
</dbReference>
<feature type="transmembrane region" description="Helical" evidence="6">
    <location>
        <begin position="260"/>
        <end position="281"/>
    </location>
</feature>
<evidence type="ECO:0000256" key="3">
    <source>
        <dbReference type="ARBA" id="ARBA00022692"/>
    </source>
</evidence>
<feature type="transmembrane region" description="Helical" evidence="6">
    <location>
        <begin position="598"/>
        <end position="620"/>
    </location>
</feature>
<reference evidence="8 9" key="1">
    <citation type="journal article" date="2019" name="Int. J. Syst. Evol. Microbiol.">
        <title>The Global Catalogue of Microorganisms (GCM) 10K type strain sequencing project: providing services to taxonomists for standard genome sequencing and annotation.</title>
        <authorList>
            <consortium name="The Broad Institute Genomics Platform"/>
            <consortium name="The Broad Institute Genome Sequencing Center for Infectious Disease"/>
            <person name="Wu L."/>
            <person name="Ma J."/>
        </authorList>
    </citation>
    <scope>NUCLEOTIDE SEQUENCE [LARGE SCALE GENOMIC DNA]</scope>
    <source>
        <strain evidence="8 9">JCM 15592</strain>
    </source>
</reference>
<comment type="caution">
    <text evidence="8">The sequence shown here is derived from an EMBL/GenBank/DDBJ whole genome shotgun (WGS) entry which is preliminary data.</text>
</comment>
<evidence type="ECO:0000256" key="6">
    <source>
        <dbReference type="SAM" id="Phobius"/>
    </source>
</evidence>
<keyword evidence="2" id="KW-1003">Cell membrane</keyword>
<feature type="transmembrane region" description="Helical" evidence="6">
    <location>
        <begin position="12"/>
        <end position="39"/>
    </location>
</feature>
<evidence type="ECO:0000313" key="8">
    <source>
        <dbReference type="EMBL" id="GAA1804345.1"/>
    </source>
</evidence>
<gene>
    <name evidence="8" type="ORF">GCM10009811_29910</name>
</gene>
<comment type="subcellular location">
    <subcellularLocation>
        <location evidence="1">Cell membrane</location>
        <topology evidence="1">Multi-pass membrane protein</topology>
    </subcellularLocation>
</comment>
<dbReference type="Proteomes" id="UP001499938">
    <property type="component" value="Unassembled WGS sequence"/>
</dbReference>
<evidence type="ECO:0000256" key="1">
    <source>
        <dbReference type="ARBA" id="ARBA00004651"/>
    </source>
</evidence>
<feature type="transmembrane region" description="Helical" evidence="6">
    <location>
        <begin position="59"/>
        <end position="76"/>
    </location>
</feature>
<accession>A0ABN2LZG1</accession>
<feature type="transmembrane region" description="Helical" evidence="6">
    <location>
        <begin position="515"/>
        <end position="534"/>
    </location>
</feature>
<dbReference type="PANTHER" id="PTHR34820:SF4">
    <property type="entry name" value="INNER MEMBRANE PROTEIN YEBZ"/>
    <property type="match status" value="1"/>
</dbReference>
<dbReference type="InterPro" id="IPR008457">
    <property type="entry name" value="Cu-R_CopD_dom"/>
</dbReference>
<feature type="transmembrane region" description="Helical" evidence="6">
    <location>
        <begin position="237"/>
        <end position="254"/>
    </location>
</feature>
<organism evidence="8 9">
    <name type="scientific">Nostocoides veronense</name>
    <dbReference type="NCBI Taxonomy" id="330836"/>
    <lineage>
        <taxon>Bacteria</taxon>
        <taxon>Bacillati</taxon>
        <taxon>Actinomycetota</taxon>
        <taxon>Actinomycetes</taxon>
        <taxon>Micrococcales</taxon>
        <taxon>Intrasporangiaceae</taxon>
        <taxon>Nostocoides</taxon>
    </lineage>
</organism>
<proteinExistence type="predicted"/>
<feature type="transmembrane region" description="Helical" evidence="6">
    <location>
        <begin position="163"/>
        <end position="184"/>
    </location>
</feature>
<keyword evidence="5 6" id="KW-0472">Membrane</keyword>
<feature type="transmembrane region" description="Helical" evidence="6">
    <location>
        <begin position="546"/>
        <end position="566"/>
    </location>
</feature>
<feature type="transmembrane region" description="Helical" evidence="6">
    <location>
        <begin position="397"/>
        <end position="418"/>
    </location>
</feature>
<feature type="transmembrane region" description="Helical" evidence="6">
    <location>
        <begin position="302"/>
        <end position="324"/>
    </location>
</feature>
<evidence type="ECO:0000259" key="7">
    <source>
        <dbReference type="Pfam" id="PF05425"/>
    </source>
</evidence>
<keyword evidence="4 6" id="KW-1133">Transmembrane helix</keyword>
<evidence type="ECO:0000256" key="2">
    <source>
        <dbReference type="ARBA" id="ARBA00022475"/>
    </source>
</evidence>